<name>L0RDV5_9BACT</name>
<evidence type="ECO:0008006" key="4">
    <source>
        <dbReference type="Google" id="ProtNLM"/>
    </source>
</evidence>
<evidence type="ECO:0000313" key="3">
    <source>
        <dbReference type="Proteomes" id="UP000010808"/>
    </source>
</evidence>
<dbReference type="OrthoDB" id="5386349at2"/>
<dbReference type="HOGENOM" id="CLU_392667_0_0_7"/>
<evidence type="ECO:0000313" key="2">
    <source>
        <dbReference type="EMBL" id="CCO23761.1"/>
    </source>
</evidence>
<accession>L0RDV5</accession>
<dbReference type="AlphaFoldDB" id="L0RDV5"/>
<dbReference type="EMBL" id="FO203522">
    <property type="protein sequence ID" value="CCO23761.1"/>
    <property type="molecule type" value="Genomic_DNA"/>
</dbReference>
<feature type="signal peptide" evidence="1">
    <location>
        <begin position="1"/>
        <end position="26"/>
    </location>
</feature>
<keyword evidence="3" id="KW-1185">Reference proteome</keyword>
<dbReference type="Proteomes" id="UP000010808">
    <property type="component" value="Chromosome"/>
</dbReference>
<dbReference type="RefSeq" id="WP_015336364.1">
    <property type="nucleotide sequence ID" value="NC_020055.1"/>
</dbReference>
<dbReference type="eggNOG" id="COG2911">
    <property type="taxonomic scope" value="Bacteria"/>
</dbReference>
<reference evidence="2 3" key="1">
    <citation type="submission" date="2012-10" db="EMBL/GenBank/DDBJ databases">
        <authorList>
            <person name="Genoscope - CEA"/>
        </authorList>
    </citation>
    <scope>NUCLEOTIDE SEQUENCE [LARGE SCALE GENOMIC DNA]</scope>
    <source>
        <strain evidence="3">AM13 / DSM 14728</strain>
    </source>
</reference>
<dbReference type="STRING" id="1121451.DESAM_21484"/>
<proteinExistence type="predicted"/>
<evidence type="ECO:0000256" key="1">
    <source>
        <dbReference type="SAM" id="SignalP"/>
    </source>
</evidence>
<organism evidence="2 3">
    <name type="scientific">Maridesulfovibrio hydrothermalis AM13 = DSM 14728</name>
    <dbReference type="NCBI Taxonomy" id="1121451"/>
    <lineage>
        <taxon>Bacteria</taxon>
        <taxon>Pseudomonadati</taxon>
        <taxon>Thermodesulfobacteriota</taxon>
        <taxon>Desulfovibrionia</taxon>
        <taxon>Desulfovibrionales</taxon>
        <taxon>Desulfovibrionaceae</taxon>
        <taxon>Maridesulfovibrio</taxon>
    </lineage>
</organism>
<feature type="chain" id="PRO_5005688006" description="AsmA-like C-terminal domain-containing protein" evidence="1">
    <location>
        <begin position="27"/>
        <end position="702"/>
    </location>
</feature>
<dbReference type="PATRIC" id="fig|1121451.3.peg.1726"/>
<dbReference type="KEGG" id="dhy:DESAM_21484"/>
<protein>
    <recommendedName>
        <fullName evidence="4">AsmA-like C-terminal domain-containing protein</fullName>
    </recommendedName>
</protein>
<keyword evidence="1" id="KW-0732">Signal</keyword>
<gene>
    <name evidence="2" type="ORF">DESAM_21484</name>
</gene>
<sequence>MNKRPVFIIACAALLLFFVFPQTSISGTQENFGINWQFSVELPQSGISGILKGRIEHLRNKDFKFTGSYVSHKSPIKSGPAAIETQLSLGDGYIKLRNLSVKVKKLDIDLTALQLSDPDISITGNGTIRLDAGTAIFNGLTIKAGSLPAIIADLSYSPHEKGTATIKISNPLPVFEVLAESFLPGFNKWDKRGDFELMLKMKNIKTSPESELKLNFKKVATASPDGAILVDSLSGAVHTSFPAKTNELKAQISLSSGEALFDTFYINLNEHPLHAMLFSTVPDSKGRISTKINAHWKGMGELDGTGTLENIYDRLSYRGKINLKTTELGTPFKALVAEPFSLTDISATGQLNLSSSYESSVSGTLLTGIINYTNGNFNSDFLNISGINSKLPFSVMLDKQFKPRRDENMPRPDPGVIQINKVQAGPVKINKFYFPLTVSSNSVEFGEIPTINLEGGTIKLSELRIKNPFSEDFALHGILDADNINLLPLSPASLPVNGKIGGDIEFWLLKEHLSTSGKFYGEVYGGNMTISEIYAEDMFTDARQYGADFHVKHLDLEPLSKALDIGRITGSMDLDLTDLVIAYDQPASFKLRAVTTPDSDSSRDISLKAVNTLSVIGTGSGLTGAGVGMFSQFFKEFGYAGLGLECTLDNDLFKIRGLIREDKVEYIIKRPTFFGINVINSNPENRISFADMLKRLKRVIGN</sequence>